<dbReference type="HOGENOM" id="CLU_956049_0_0_11"/>
<keyword evidence="4" id="KW-1185">Reference proteome</keyword>
<evidence type="ECO:0000313" key="4">
    <source>
        <dbReference type="Proteomes" id="UP000000851"/>
    </source>
</evidence>
<dbReference type="KEGG" id="cai:Caci_1910"/>
<dbReference type="RefSeq" id="WP_012786123.1">
    <property type="nucleotide sequence ID" value="NC_013131.1"/>
</dbReference>
<evidence type="ECO:0000256" key="1">
    <source>
        <dbReference type="SAM" id="MobiDB-lite"/>
    </source>
</evidence>
<feature type="compositionally biased region" description="Low complexity" evidence="1">
    <location>
        <begin position="203"/>
        <end position="214"/>
    </location>
</feature>
<keyword evidence="2" id="KW-0732">Signal</keyword>
<evidence type="ECO:0000313" key="3">
    <source>
        <dbReference type="EMBL" id="ACU70830.1"/>
    </source>
</evidence>
<proteinExistence type="predicted"/>
<feature type="signal peptide" evidence="2">
    <location>
        <begin position="1"/>
        <end position="17"/>
    </location>
</feature>
<gene>
    <name evidence="3" type="ordered locus">Caci_1910</name>
</gene>
<organism evidence="3 4">
    <name type="scientific">Catenulispora acidiphila (strain DSM 44928 / JCM 14897 / NBRC 102108 / NRRL B-24433 / ID139908)</name>
    <dbReference type="NCBI Taxonomy" id="479433"/>
    <lineage>
        <taxon>Bacteria</taxon>
        <taxon>Bacillati</taxon>
        <taxon>Actinomycetota</taxon>
        <taxon>Actinomycetes</taxon>
        <taxon>Catenulisporales</taxon>
        <taxon>Catenulisporaceae</taxon>
        <taxon>Catenulispora</taxon>
    </lineage>
</organism>
<name>C7QED9_CATAD</name>
<feature type="chain" id="PRO_5038958242" evidence="2">
    <location>
        <begin position="18"/>
        <end position="361"/>
    </location>
</feature>
<dbReference type="Proteomes" id="UP000000851">
    <property type="component" value="Chromosome"/>
</dbReference>
<dbReference type="InParanoid" id="C7QED9"/>
<protein>
    <submittedName>
        <fullName evidence="3">Glycine rich protein</fullName>
    </submittedName>
</protein>
<feature type="compositionally biased region" description="Gly residues" evidence="1">
    <location>
        <begin position="215"/>
        <end position="224"/>
    </location>
</feature>
<feature type="region of interest" description="Disordered" evidence="1">
    <location>
        <begin position="195"/>
        <end position="240"/>
    </location>
</feature>
<reference evidence="3 4" key="1">
    <citation type="journal article" date="2009" name="Stand. Genomic Sci.">
        <title>Complete genome sequence of Catenulispora acidiphila type strain (ID 139908).</title>
        <authorList>
            <person name="Copeland A."/>
            <person name="Lapidus A."/>
            <person name="Glavina Del Rio T."/>
            <person name="Nolan M."/>
            <person name="Lucas S."/>
            <person name="Chen F."/>
            <person name="Tice H."/>
            <person name="Cheng J.F."/>
            <person name="Bruce D."/>
            <person name="Goodwin L."/>
            <person name="Pitluck S."/>
            <person name="Mikhailova N."/>
            <person name="Pati A."/>
            <person name="Ivanova N."/>
            <person name="Mavromatis K."/>
            <person name="Chen A."/>
            <person name="Palaniappan K."/>
            <person name="Chain P."/>
            <person name="Land M."/>
            <person name="Hauser L."/>
            <person name="Chang Y.J."/>
            <person name="Jeffries C.D."/>
            <person name="Chertkov O."/>
            <person name="Brettin T."/>
            <person name="Detter J.C."/>
            <person name="Han C."/>
            <person name="Ali Z."/>
            <person name="Tindall B.J."/>
            <person name="Goker M."/>
            <person name="Bristow J."/>
            <person name="Eisen J.A."/>
            <person name="Markowitz V."/>
            <person name="Hugenholtz P."/>
            <person name="Kyrpides N.C."/>
            <person name="Klenk H.P."/>
        </authorList>
    </citation>
    <scope>NUCLEOTIDE SEQUENCE [LARGE SCALE GENOMIC DNA]</scope>
    <source>
        <strain evidence="4">DSM 44928 / JCM 14897 / NBRC 102108 / NRRL B-24433 / ID139908</strain>
    </source>
</reference>
<dbReference type="AlphaFoldDB" id="C7QED9"/>
<dbReference type="STRING" id="479433.Caci_1910"/>
<evidence type="ECO:0000256" key="2">
    <source>
        <dbReference type="SAM" id="SignalP"/>
    </source>
</evidence>
<sequence precursor="true">MVLRWRKALIAGGAAVAATGSLYVSVPAARAQTLPAGCVETGARVTCRYAFTGSAQQFMVPPKVTFLIVDLIGAAGGHGCRDSIGIGGDGGKGAQLKGYVILPPNPTGRVVDVYVGGKGGAAETSINGRSCNPVLNGGYNGGGGGGFTAFGGNAGGAGGGASDIRTGRALADRVAVAAGGGGGAGGGFQVYGGEGGNGGASGHPGSTGQASSEGGFPGGHGGQGATPAAPGAGGISSGQCAGQPGFPGILGHGGAGAGVVYPSDGRVVFTESGCGGRGPAPGGLGTGGGGTGGGGGGGVYGGGGGGWGDKPNGGTIFKQAGGGGGGGGSSFIDNPNGSTITSGVATDDGNGRVTITYNIPR</sequence>
<accession>C7QED9</accession>
<dbReference type="EMBL" id="CP001700">
    <property type="protein sequence ID" value="ACU70830.1"/>
    <property type="molecule type" value="Genomic_DNA"/>
</dbReference>